<name>A0A8J8K5D8_9FLAO</name>
<reference evidence="1" key="1">
    <citation type="submission" date="2020-05" db="EMBL/GenBank/DDBJ databases">
        <title>Genomic Encyclopedia of Type Strains, Phase IV (KMG-V): Genome sequencing to study the core and pangenomes of soil and plant-associated prokaryotes.</title>
        <authorList>
            <person name="Whitman W."/>
        </authorList>
    </citation>
    <scope>NUCLEOTIDE SEQUENCE</scope>
    <source>
        <strain evidence="1">16F</strain>
    </source>
</reference>
<dbReference type="EMBL" id="JABSNO010000011">
    <property type="protein sequence ID" value="NRS92700.1"/>
    <property type="molecule type" value="Genomic_DNA"/>
</dbReference>
<proteinExistence type="predicted"/>
<dbReference type="AlphaFoldDB" id="A0A8J8K5D8"/>
<keyword evidence="1" id="KW-0418">Kinase</keyword>
<dbReference type="InterPro" id="IPR014721">
    <property type="entry name" value="Ribsml_uS5_D2-typ_fold_subgr"/>
</dbReference>
<dbReference type="GO" id="GO:0016301">
    <property type="term" value="F:kinase activity"/>
    <property type="evidence" value="ECO:0007669"/>
    <property type="project" value="UniProtKB-KW"/>
</dbReference>
<dbReference type="NCBIfam" id="NF040656">
    <property type="entry name" value="GHMP_GYDIA"/>
    <property type="match status" value="1"/>
</dbReference>
<dbReference type="SUPFAM" id="SSF54211">
    <property type="entry name" value="Ribosomal protein S5 domain 2-like"/>
    <property type="match status" value="1"/>
</dbReference>
<dbReference type="RefSeq" id="WP_173779291.1">
    <property type="nucleotide sequence ID" value="NZ_JABSNO010000011.1"/>
</dbReference>
<dbReference type="InterPro" id="IPR020568">
    <property type="entry name" value="Ribosomal_Su5_D2-typ_SF"/>
</dbReference>
<comment type="caution">
    <text evidence="1">The sequence shown here is derived from an EMBL/GenBank/DDBJ whole genome shotgun (WGS) entry which is preliminary data.</text>
</comment>
<dbReference type="InterPro" id="IPR047765">
    <property type="entry name" value="GHMP_GYDIA-like"/>
</dbReference>
<dbReference type="Gene3D" id="3.30.230.10">
    <property type="match status" value="1"/>
</dbReference>
<keyword evidence="1" id="KW-0808">Transferase</keyword>
<protein>
    <submittedName>
        <fullName evidence="1">Mevalonate kinase</fullName>
    </submittedName>
</protein>
<accession>A0A8J8K5D8</accession>
<keyword evidence="2" id="KW-1185">Reference proteome</keyword>
<gene>
    <name evidence="1" type="ORF">HNQ03_001778</name>
</gene>
<evidence type="ECO:0000313" key="1">
    <source>
        <dbReference type="EMBL" id="NRS92700.1"/>
    </source>
</evidence>
<sequence length="302" mass="34240">MGTLFSPGKLLLTSEYLVLDGALALAVPTNVGQELNFNEIEDGKSLIFWEAFHQDQAWLKVKINYQSWEIIETNLPNEAAFILKVLREVQRLSLNKFHSNTSYQLRTNLQFPANFGLGSSSTLMNNLANWAVIDAFVLNDNCLGGSGYDIAIAKENKSILFKINKNLAREVEVVDFYPDFKDDLIFVHLNQKQDSREGISLYKSKMKSEVLIDEFSRITQDALATGSLSDFSALMILHEALLSKFLEIPTTKEKFFPDCPVFIKSLGAWGGDFILTSKFSGFENYFKTKGYFTIFEWSDLIN</sequence>
<evidence type="ECO:0000313" key="2">
    <source>
        <dbReference type="Proteomes" id="UP000610746"/>
    </source>
</evidence>
<organism evidence="1 2">
    <name type="scientific">Frigoriflavimonas asaccharolytica</name>
    <dbReference type="NCBI Taxonomy" id="2735899"/>
    <lineage>
        <taxon>Bacteria</taxon>
        <taxon>Pseudomonadati</taxon>
        <taxon>Bacteroidota</taxon>
        <taxon>Flavobacteriia</taxon>
        <taxon>Flavobacteriales</taxon>
        <taxon>Weeksellaceae</taxon>
        <taxon>Frigoriflavimonas</taxon>
    </lineage>
</organism>
<dbReference type="Proteomes" id="UP000610746">
    <property type="component" value="Unassembled WGS sequence"/>
</dbReference>